<proteinExistence type="predicted"/>
<sequence length="49" mass="5704">MRDFVFFVSVGGGRDIGDSRSGRLDVLTICKMRRADYEISSNNMWKYRP</sequence>
<gene>
    <name evidence="1" type="ORF">HMPREF9441_01850</name>
</gene>
<accession>G5SR60</accession>
<name>G5SR60_9BACT</name>
<dbReference type="HOGENOM" id="CLU_3138696_0_0_10"/>
<comment type="caution">
    <text evidence="1">The sequence shown here is derived from an EMBL/GenBank/DDBJ whole genome shotgun (WGS) entry which is preliminary data.</text>
</comment>
<dbReference type="EMBL" id="AFFY01000022">
    <property type="protein sequence ID" value="EHH00613.1"/>
    <property type="molecule type" value="Genomic_DNA"/>
</dbReference>
<dbReference type="Proteomes" id="UP000003598">
    <property type="component" value="Unassembled WGS sequence"/>
</dbReference>
<dbReference type="STRING" id="762968.HMPREF9441_01850"/>
<keyword evidence="2" id="KW-1185">Reference proteome</keyword>
<dbReference type="AlphaFoldDB" id="G5SR60"/>
<reference evidence="1 2" key="1">
    <citation type="submission" date="2011-03" db="EMBL/GenBank/DDBJ databases">
        <authorList>
            <person name="Weinstock G."/>
            <person name="Sodergren E."/>
            <person name="Clifton S."/>
            <person name="Fulton L."/>
            <person name="Fulton B."/>
            <person name="Courtney L."/>
            <person name="Fronick C."/>
            <person name="Harrison M."/>
            <person name="Strong C."/>
            <person name="Farmer C."/>
            <person name="Delahaunty K."/>
            <person name="Markovic C."/>
            <person name="Hall O."/>
            <person name="Minx P."/>
            <person name="Tomlinson C."/>
            <person name="Mitreva M."/>
            <person name="Hou S."/>
            <person name="Chen J."/>
            <person name="Wollam A."/>
            <person name="Pepin K.H."/>
            <person name="Johnson M."/>
            <person name="Bhonagiri V."/>
            <person name="Zhang X."/>
            <person name="Suruliraj S."/>
            <person name="Warren W."/>
            <person name="Chinwalla A."/>
            <person name="Mardis E.R."/>
            <person name="Wilson R.K."/>
        </authorList>
    </citation>
    <scope>NUCLEOTIDE SEQUENCE [LARGE SCALE GENOMIC DNA]</scope>
    <source>
        <strain evidence="1 2">YIT 11840</strain>
    </source>
</reference>
<evidence type="ECO:0000313" key="1">
    <source>
        <dbReference type="EMBL" id="EHH00613.1"/>
    </source>
</evidence>
<protein>
    <submittedName>
        <fullName evidence="1">Uncharacterized protein</fullName>
    </submittedName>
</protein>
<evidence type="ECO:0000313" key="2">
    <source>
        <dbReference type="Proteomes" id="UP000003598"/>
    </source>
</evidence>
<organism evidence="1 2">
    <name type="scientific">Paraprevotella clara YIT 11840</name>
    <dbReference type="NCBI Taxonomy" id="762968"/>
    <lineage>
        <taxon>Bacteria</taxon>
        <taxon>Pseudomonadati</taxon>
        <taxon>Bacteroidota</taxon>
        <taxon>Bacteroidia</taxon>
        <taxon>Bacteroidales</taxon>
        <taxon>Prevotellaceae</taxon>
        <taxon>Paraprevotella</taxon>
    </lineage>
</organism>